<gene>
    <name evidence="3" type="ORF">ACFFQV_11810</name>
</gene>
<dbReference type="SUPFAM" id="SSF52266">
    <property type="entry name" value="SGNH hydrolase"/>
    <property type="match status" value="1"/>
</dbReference>
<comment type="caution">
    <text evidence="3">The sequence shown here is derived from an EMBL/GenBank/DDBJ whole genome shotgun (WGS) entry which is preliminary data.</text>
</comment>
<dbReference type="PANTHER" id="PTHR37981:SF1">
    <property type="entry name" value="SGNH HYDROLASE-TYPE ESTERASE DOMAIN-CONTAINING PROTEIN"/>
    <property type="match status" value="1"/>
</dbReference>
<keyword evidence="4" id="KW-1185">Reference proteome</keyword>
<feature type="signal peptide" evidence="1">
    <location>
        <begin position="1"/>
        <end position="35"/>
    </location>
</feature>
<dbReference type="EC" id="3.1.-.-" evidence="3"/>
<proteinExistence type="predicted"/>
<dbReference type="EMBL" id="JBHMBL010000002">
    <property type="protein sequence ID" value="MFB9642976.1"/>
    <property type="molecule type" value="Genomic_DNA"/>
</dbReference>
<feature type="domain" description="SGNH hydrolase-type esterase" evidence="2">
    <location>
        <begin position="47"/>
        <end position="263"/>
    </location>
</feature>
<dbReference type="RefSeq" id="WP_157422344.1">
    <property type="nucleotide sequence ID" value="NZ_BAAANI010000002.1"/>
</dbReference>
<name>A0ABV5SU41_9MICO</name>
<feature type="chain" id="PRO_5047341283" evidence="1">
    <location>
        <begin position="36"/>
        <end position="277"/>
    </location>
</feature>
<dbReference type="Pfam" id="PF13472">
    <property type="entry name" value="Lipase_GDSL_2"/>
    <property type="match status" value="1"/>
</dbReference>
<reference evidence="3 4" key="1">
    <citation type="submission" date="2024-09" db="EMBL/GenBank/DDBJ databases">
        <authorList>
            <person name="Sun Q."/>
            <person name="Mori K."/>
        </authorList>
    </citation>
    <scope>NUCLEOTIDE SEQUENCE [LARGE SCALE GENOMIC DNA]</scope>
    <source>
        <strain evidence="3 4">JCM 14321</strain>
    </source>
</reference>
<organism evidence="3 4">
    <name type="scientific">Agromyces lapidis</name>
    <dbReference type="NCBI Taxonomy" id="279574"/>
    <lineage>
        <taxon>Bacteria</taxon>
        <taxon>Bacillati</taxon>
        <taxon>Actinomycetota</taxon>
        <taxon>Actinomycetes</taxon>
        <taxon>Micrococcales</taxon>
        <taxon>Microbacteriaceae</taxon>
        <taxon>Agromyces</taxon>
    </lineage>
</organism>
<evidence type="ECO:0000313" key="4">
    <source>
        <dbReference type="Proteomes" id="UP001589667"/>
    </source>
</evidence>
<dbReference type="Proteomes" id="UP001589667">
    <property type="component" value="Unassembled WGS sequence"/>
</dbReference>
<protein>
    <submittedName>
        <fullName evidence="3">SGNH/GDSL hydrolase family protein</fullName>
        <ecNumber evidence="3">3.1.-.-</ecNumber>
    </submittedName>
</protein>
<accession>A0ABV5SU41</accession>
<evidence type="ECO:0000259" key="2">
    <source>
        <dbReference type="Pfam" id="PF13472"/>
    </source>
</evidence>
<dbReference type="InterPro" id="IPR037460">
    <property type="entry name" value="SEST-like"/>
</dbReference>
<dbReference type="InterPro" id="IPR036514">
    <property type="entry name" value="SGNH_hydro_sf"/>
</dbReference>
<dbReference type="GO" id="GO:0016787">
    <property type="term" value="F:hydrolase activity"/>
    <property type="evidence" value="ECO:0007669"/>
    <property type="project" value="UniProtKB-KW"/>
</dbReference>
<dbReference type="Gene3D" id="3.40.50.1110">
    <property type="entry name" value="SGNH hydrolase"/>
    <property type="match status" value="1"/>
</dbReference>
<sequence length="277" mass="27262">MSALSARKARNGIVAAAAAVALLAIPIGIALPAQAAPPQTSVAKYVALGDSIAAGQGAGTPLDACLRTGAGYANGLDALPRINLLRNAGCSGATIEEVAATQLGQVNRGTTLVTITAGAGDLDIGTVYAACIPDPTTTPCALATASALQTLESGVIAQRMTALLIAAHERAPRAQILVTGYPLPFGGTTPGFPSVIDTAVAALDTQIDGAVDAAAGLGGVPAGYVDVTAAFAGHSAASADPWLGANPSDPVTFLHPNAAGYAAYTDAVHDAYLTVAP</sequence>
<keyword evidence="3" id="KW-0378">Hydrolase</keyword>
<keyword evidence="1" id="KW-0732">Signal</keyword>
<evidence type="ECO:0000256" key="1">
    <source>
        <dbReference type="SAM" id="SignalP"/>
    </source>
</evidence>
<dbReference type="CDD" id="cd01823">
    <property type="entry name" value="SEST_like"/>
    <property type="match status" value="1"/>
</dbReference>
<dbReference type="InterPro" id="IPR013830">
    <property type="entry name" value="SGNH_hydro"/>
</dbReference>
<dbReference type="PANTHER" id="PTHR37981">
    <property type="entry name" value="LIPASE 2"/>
    <property type="match status" value="1"/>
</dbReference>
<evidence type="ECO:0000313" key="3">
    <source>
        <dbReference type="EMBL" id="MFB9642976.1"/>
    </source>
</evidence>